<keyword evidence="1" id="KW-1133">Transmembrane helix</keyword>
<dbReference type="PANTHER" id="PTHR35531">
    <property type="entry name" value="INNER MEMBRANE PROTEIN YBCI-RELATED"/>
    <property type="match status" value="1"/>
</dbReference>
<dbReference type="PANTHER" id="PTHR35531:SF1">
    <property type="entry name" value="INNER MEMBRANE PROTEIN YBCI-RELATED"/>
    <property type="match status" value="1"/>
</dbReference>
<name>A0A3B1ACS7_9ZZZZ</name>
<proteinExistence type="predicted"/>
<keyword evidence="1" id="KW-0472">Membrane</keyword>
<keyword evidence="1" id="KW-0812">Transmembrane</keyword>
<gene>
    <name evidence="2" type="ORF">MNBD_GAMMA23-2499</name>
</gene>
<feature type="transmembrane region" description="Helical" evidence="1">
    <location>
        <begin position="117"/>
        <end position="140"/>
    </location>
</feature>
<evidence type="ECO:0000256" key="1">
    <source>
        <dbReference type="SAM" id="Phobius"/>
    </source>
</evidence>
<dbReference type="Pfam" id="PF04307">
    <property type="entry name" value="YdjM"/>
    <property type="match status" value="1"/>
</dbReference>
<dbReference type="EMBL" id="UOFT01000062">
    <property type="protein sequence ID" value="VAW97853.1"/>
    <property type="molecule type" value="Genomic_DNA"/>
</dbReference>
<protein>
    <submittedName>
        <fullName evidence="2">Inner membrane protein YbcI</fullName>
    </submittedName>
</protein>
<feature type="transmembrane region" description="Helical" evidence="1">
    <location>
        <begin position="24"/>
        <end position="46"/>
    </location>
</feature>
<reference evidence="2" key="1">
    <citation type="submission" date="2018-06" db="EMBL/GenBank/DDBJ databases">
        <authorList>
            <person name="Zhirakovskaya E."/>
        </authorList>
    </citation>
    <scope>NUCLEOTIDE SEQUENCE</scope>
</reference>
<dbReference type="InterPro" id="IPR007404">
    <property type="entry name" value="YdjM-like"/>
</dbReference>
<feature type="transmembrane region" description="Helical" evidence="1">
    <location>
        <begin position="58"/>
        <end position="75"/>
    </location>
</feature>
<dbReference type="AlphaFoldDB" id="A0A3B1ACS7"/>
<sequence length="148" mass="16510">MPDIDVIAFKFGIGYGELWGHRGITHSLVFAFIWANILWLLILQAIDFKLTPFISRTSFTAITILFLSTASHGLLDAMTNGGLGVAFFSPFDTTRYFLPWQPIQVSPIGISAFFSSYGLRVILTELVWIGIPCAIFLAVLKIKKTLNH</sequence>
<organism evidence="2">
    <name type="scientific">hydrothermal vent metagenome</name>
    <dbReference type="NCBI Taxonomy" id="652676"/>
    <lineage>
        <taxon>unclassified sequences</taxon>
        <taxon>metagenomes</taxon>
        <taxon>ecological metagenomes</taxon>
    </lineage>
</organism>
<evidence type="ECO:0000313" key="2">
    <source>
        <dbReference type="EMBL" id="VAW97853.1"/>
    </source>
</evidence>
<accession>A0A3B1ACS7</accession>